<dbReference type="EMBL" id="CSTD01000003">
    <property type="protein sequence ID" value="CPR11755.1"/>
    <property type="molecule type" value="Genomic_DNA"/>
</dbReference>
<dbReference type="NCBIfam" id="TIGR03930">
    <property type="entry name" value="WXG100_ESAT6"/>
    <property type="match status" value="1"/>
</dbReference>
<accession>A0A0U0WBR7</accession>
<dbReference type="Pfam" id="PF06013">
    <property type="entry name" value="WXG100"/>
    <property type="match status" value="1"/>
</dbReference>
<dbReference type="InterPro" id="IPR036689">
    <property type="entry name" value="ESAT-6-like_sf"/>
</dbReference>
<sequence>MAGEDALRADQREMQDFAASLGGAAEHLAARLAELDDRVGLLLAGWRGNSGSAYASAWELWHHGARQVQQGLALLARLVAEAGAAYAANEAGSARAMRAVRHG</sequence>
<evidence type="ECO:0000313" key="2">
    <source>
        <dbReference type="EMBL" id="CPR11755.1"/>
    </source>
</evidence>
<evidence type="ECO:0000313" key="3">
    <source>
        <dbReference type="Proteomes" id="UP000198875"/>
    </source>
</evidence>
<gene>
    <name evidence="2" type="primary">esxF</name>
    <name evidence="2" type="ORF">BN971_03043</name>
</gene>
<dbReference type="InterPro" id="IPR010310">
    <property type="entry name" value="T7SS_ESAT-6-like"/>
</dbReference>
<reference evidence="2 3" key="1">
    <citation type="submission" date="2015-03" db="EMBL/GenBank/DDBJ databases">
        <authorList>
            <person name="Murphy D."/>
        </authorList>
    </citation>
    <scope>NUCLEOTIDE SEQUENCE [LARGE SCALE GENOMIC DNA]</scope>
    <source>
        <strain evidence="2 3">DSM 44277</strain>
    </source>
</reference>
<dbReference type="RefSeq" id="WP_085179335.1">
    <property type="nucleotide sequence ID" value="NZ_CSTD01000003.1"/>
</dbReference>
<dbReference type="OrthoDB" id="3787781at2"/>
<organism evidence="2 3">
    <name type="scientific">Mycobacterium bohemicum DSM 44277</name>
    <dbReference type="NCBI Taxonomy" id="1236609"/>
    <lineage>
        <taxon>Bacteria</taxon>
        <taxon>Bacillati</taxon>
        <taxon>Actinomycetota</taxon>
        <taxon>Actinomycetes</taxon>
        <taxon>Mycobacteriales</taxon>
        <taxon>Mycobacteriaceae</taxon>
        <taxon>Mycobacterium</taxon>
    </lineage>
</organism>
<dbReference type="AlphaFoldDB" id="A0A0U0WBR7"/>
<dbReference type="SUPFAM" id="SSF140453">
    <property type="entry name" value="EsxAB dimer-like"/>
    <property type="match status" value="1"/>
</dbReference>
<comment type="similarity">
    <text evidence="1">Belongs to the WXG100 family.</text>
</comment>
<dbReference type="Gene3D" id="1.10.287.1060">
    <property type="entry name" value="ESAT-6-like"/>
    <property type="match status" value="1"/>
</dbReference>
<proteinExistence type="inferred from homology"/>
<protein>
    <recommendedName>
        <fullName evidence="1">ESAT-6-like protein</fullName>
    </recommendedName>
</protein>
<evidence type="ECO:0000256" key="1">
    <source>
        <dbReference type="RuleBase" id="RU362001"/>
    </source>
</evidence>
<name>A0A0U0WBR7_MYCBE</name>
<dbReference type="Proteomes" id="UP000198875">
    <property type="component" value="Unassembled WGS sequence"/>
</dbReference>